<accession>A0A090X1X1</accession>
<reference evidence="4" key="1">
    <citation type="journal article" date="2014" name="Genome Announc.">
        <title>Draft Genome Sequences of Marine Flavobacterium Algibacter lectus Strains SS8 and NR4.</title>
        <authorList>
            <person name="Takatani N."/>
            <person name="Nakanishi M."/>
            <person name="Meirelles P."/>
            <person name="Mino S."/>
            <person name="Suda W."/>
            <person name="Oshima K."/>
            <person name="Hattori M."/>
            <person name="Ohkuma M."/>
            <person name="Hosokawa M."/>
            <person name="Miyashita K."/>
            <person name="Thompson F.L."/>
            <person name="Niwa A."/>
            <person name="Sawabe T."/>
            <person name="Sawabe T."/>
        </authorList>
    </citation>
    <scope>NUCLEOTIDE SEQUENCE [LARGE SCALE GENOMIC DNA]</scope>
    <source>
        <strain evidence="4">JCM 19274</strain>
    </source>
</reference>
<evidence type="ECO:0000256" key="2">
    <source>
        <dbReference type="ARBA" id="ARBA00022801"/>
    </source>
</evidence>
<dbReference type="Gene3D" id="3.40.720.10">
    <property type="entry name" value="Alkaline Phosphatase, subunit A"/>
    <property type="match status" value="1"/>
</dbReference>
<protein>
    <submittedName>
        <fullName evidence="4">N-acetylgalactosamine 6-sulfate sulfatase</fullName>
    </submittedName>
</protein>
<evidence type="ECO:0000313" key="5">
    <source>
        <dbReference type="Proteomes" id="UP000029643"/>
    </source>
</evidence>
<sequence>MLTGRAPSRSGFVFPLLPEDKHGIPSEVETLADVYKNNDYRTALIGKWHLGMKGKFTPNNRGFDYHYGLLGGWANQYTRYNPDGGYDWYENGLLLPKEDGHSTDLITNKAIEYINVNNNDDPFFLYLSYTAPHVPIQVDPKWAKPYEGQFDTQTRVGYAGMMAHLDYSLGKVVKAIEKKGILENTIIVFMSDNGPSAPGKKWYIPPEDLFTINFYGNDGVYGDTGDLRGWKASPYEGGVHVPAFIFWKNKLKSEDLNNTIAVQDLYPTLLNLSNIKASSSYKVEARDIFSSEKSMPLYWRTHRDLTLRYGGDWKLILNNASPYEKELKPELYNIKKDFKESKNCISFEKGTYKKLLKLLKKEFDKDAKPFINPSLIDK</sequence>
<dbReference type="Proteomes" id="UP000029643">
    <property type="component" value="Unassembled WGS sequence"/>
</dbReference>
<comment type="similarity">
    <text evidence="1">Belongs to the sulfatase family.</text>
</comment>
<dbReference type="InterPro" id="IPR017850">
    <property type="entry name" value="Alkaline_phosphatase_core_sf"/>
</dbReference>
<keyword evidence="2" id="KW-0378">Hydrolase</keyword>
<dbReference type="SUPFAM" id="SSF53649">
    <property type="entry name" value="Alkaline phosphatase-like"/>
    <property type="match status" value="1"/>
</dbReference>
<dbReference type="InterPro" id="IPR050738">
    <property type="entry name" value="Sulfatase"/>
</dbReference>
<dbReference type="PANTHER" id="PTHR42693:SF53">
    <property type="entry name" value="ENDO-4-O-SULFATASE"/>
    <property type="match status" value="1"/>
</dbReference>
<comment type="caution">
    <text evidence="4">The sequence shown here is derived from an EMBL/GenBank/DDBJ whole genome shotgun (WGS) entry which is preliminary data.</text>
</comment>
<gene>
    <name evidence="4" type="ORF">JCM19274_2805</name>
</gene>
<dbReference type="Pfam" id="PF00884">
    <property type="entry name" value="Sulfatase"/>
    <property type="match status" value="1"/>
</dbReference>
<evidence type="ECO:0000259" key="3">
    <source>
        <dbReference type="Pfam" id="PF00884"/>
    </source>
</evidence>
<organism evidence="4 5">
    <name type="scientific">Algibacter lectus</name>
    <dbReference type="NCBI Taxonomy" id="221126"/>
    <lineage>
        <taxon>Bacteria</taxon>
        <taxon>Pseudomonadati</taxon>
        <taxon>Bacteroidota</taxon>
        <taxon>Flavobacteriia</taxon>
        <taxon>Flavobacteriales</taxon>
        <taxon>Flavobacteriaceae</taxon>
        <taxon>Algibacter</taxon>
    </lineage>
</organism>
<dbReference type="AlphaFoldDB" id="A0A090X1X1"/>
<evidence type="ECO:0000256" key="1">
    <source>
        <dbReference type="ARBA" id="ARBA00008779"/>
    </source>
</evidence>
<dbReference type="GO" id="GO:0004065">
    <property type="term" value="F:arylsulfatase activity"/>
    <property type="evidence" value="ECO:0007669"/>
    <property type="project" value="TreeGrafter"/>
</dbReference>
<proteinExistence type="inferred from homology"/>
<dbReference type="Gene3D" id="3.30.1120.10">
    <property type="match status" value="1"/>
</dbReference>
<name>A0A090X1X1_9FLAO</name>
<evidence type="ECO:0000313" key="4">
    <source>
        <dbReference type="EMBL" id="GAL82094.1"/>
    </source>
</evidence>
<dbReference type="EMBL" id="BBNU01000021">
    <property type="protein sequence ID" value="GAL82094.1"/>
    <property type="molecule type" value="Genomic_DNA"/>
</dbReference>
<dbReference type="PANTHER" id="PTHR42693">
    <property type="entry name" value="ARYLSULFATASE FAMILY MEMBER"/>
    <property type="match status" value="1"/>
</dbReference>
<dbReference type="InterPro" id="IPR000917">
    <property type="entry name" value="Sulfatase_N"/>
</dbReference>
<feature type="domain" description="Sulfatase N-terminal" evidence="3">
    <location>
        <begin position="1"/>
        <end position="274"/>
    </location>
</feature>